<evidence type="ECO:0000256" key="1">
    <source>
        <dbReference type="ARBA" id="ARBA00023015"/>
    </source>
</evidence>
<evidence type="ECO:0000313" key="7">
    <source>
        <dbReference type="EMBL" id="EMY32997.1"/>
    </source>
</evidence>
<keyword evidence="2 4" id="KW-0238">DNA-binding</keyword>
<dbReference type="EMBL" id="ANPE02000211">
    <property type="protein sequence ID" value="EMY32997.1"/>
    <property type="molecule type" value="Genomic_DNA"/>
</dbReference>
<dbReference type="OrthoDB" id="3519192at2"/>
<dbReference type="InterPro" id="IPR004111">
    <property type="entry name" value="Repressor_TetR_C"/>
</dbReference>
<feature type="DNA-binding region" description="H-T-H motif" evidence="4">
    <location>
        <begin position="38"/>
        <end position="57"/>
    </location>
</feature>
<keyword evidence="8" id="KW-1185">Reference proteome</keyword>
<dbReference type="RefSeq" id="WP_005272238.1">
    <property type="nucleotide sequence ID" value="NZ_ANPE02000211.1"/>
</dbReference>
<dbReference type="PANTHER" id="PTHR30055:SF151">
    <property type="entry name" value="TRANSCRIPTIONAL REGULATORY PROTEIN"/>
    <property type="match status" value="1"/>
</dbReference>
<gene>
    <name evidence="7" type="ORF">D477_017237</name>
</gene>
<dbReference type="SUPFAM" id="SSF48498">
    <property type="entry name" value="Tetracyclin repressor-like, C-terminal domain"/>
    <property type="match status" value="1"/>
</dbReference>
<dbReference type="InterPro" id="IPR009057">
    <property type="entry name" value="Homeodomain-like_sf"/>
</dbReference>
<reference evidence="7 8" key="1">
    <citation type="journal article" date="2013" name="Genome Announc.">
        <title>Draft Genome Sequence of Arthrobacter crystallopoietes Strain BAB-32, Revealing Genes for Bioremediation.</title>
        <authorList>
            <person name="Joshi M.N."/>
            <person name="Pandit A.S."/>
            <person name="Sharma A."/>
            <person name="Pandya R.V."/>
            <person name="Desai S.M."/>
            <person name="Saxena A.K."/>
            <person name="Bagatharia S.B."/>
        </authorList>
    </citation>
    <scope>NUCLEOTIDE SEQUENCE [LARGE SCALE GENOMIC DNA]</scope>
    <source>
        <strain evidence="7 8">BAB-32</strain>
    </source>
</reference>
<name>N1UYT6_9MICC</name>
<keyword evidence="3" id="KW-0804">Transcription</keyword>
<evidence type="ECO:0000256" key="4">
    <source>
        <dbReference type="PROSITE-ProRule" id="PRU00335"/>
    </source>
</evidence>
<evidence type="ECO:0000256" key="5">
    <source>
        <dbReference type="SAM" id="MobiDB-lite"/>
    </source>
</evidence>
<dbReference type="InterPro" id="IPR001647">
    <property type="entry name" value="HTH_TetR"/>
</dbReference>
<dbReference type="AlphaFoldDB" id="N1UYT6"/>
<dbReference type="GO" id="GO:0000976">
    <property type="term" value="F:transcription cis-regulatory region binding"/>
    <property type="evidence" value="ECO:0007669"/>
    <property type="project" value="TreeGrafter"/>
</dbReference>
<dbReference type="Gene3D" id="1.10.357.10">
    <property type="entry name" value="Tetracycline Repressor, domain 2"/>
    <property type="match status" value="1"/>
</dbReference>
<dbReference type="PANTHER" id="PTHR30055">
    <property type="entry name" value="HTH-TYPE TRANSCRIPTIONAL REGULATOR RUTR"/>
    <property type="match status" value="1"/>
</dbReference>
<sequence>MSKSATGRAKLSRGSLTARSIAEATLRLLDEHGLAAFTLPRLGRALGADQTAVYRHYADKDEIVLAVADLLLDEVMAGFASSGCWRTDIADLSRRIRDVYKRHPAAGSLSGSRTTGRDGEKRLVEAFLSAILTAGFEGHDAALYYRVVADFSLFWAGGHAAYLSLDPQRQFADESSWVREYSTVNPGIYPHTAEVRRNLAEVGFDEIFETALTLMLDGIAARAPAPCSCAPGSHASSQPKAGPMHGRRS</sequence>
<organism evidence="7 8">
    <name type="scientific">Arthrobacter crystallopoietes BAB-32</name>
    <dbReference type="NCBI Taxonomy" id="1246476"/>
    <lineage>
        <taxon>Bacteria</taxon>
        <taxon>Bacillati</taxon>
        <taxon>Actinomycetota</taxon>
        <taxon>Actinomycetes</taxon>
        <taxon>Micrococcales</taxon>
        <taxon>Micrococcaceae</taxon>
        <taxon>Crystallibacter</taxon>
    </lineage>
</organism>
<keyword evidence="1" id="KW-0805">Transcription regulation</keyword>
<evidence type="ECO:0000256" key="2">
    <source>
        <dbReference type="ARBA" id="ARBA00023125"/>
    </source>
</evidence>
<dbReference type="Proteomes" id="UP000010729">
    <property type="component" value="Unassembled WGS sequence"/>
</dbReference>
<dbReference type="SUPFAM" id="SSF46689">
    <property type="entry name" value="Homeodomain-like"/>
    <property type="match status" value="1"/>
</dbReference>
<evidence type="ECO:0000313" key="8">
    <source>
        <dbReference type="Proteomes" id="UP000010729"/>
    </source>
</evidence>
<comment type="caution">
    <text evidence="7">The sequence shown here is derived from an EMBL/GenBank/DDBJ whole genome shotgun (WGS) entry which is preliminary data.</text>
</comment>
<protein>
    <submittedName>
        <fullName evidence="7">TetR family transcriptional regulator</fullName>
    </submittedName>
</protein>
<accession>N1UYT6</accession>
<evidence type="ECO:0000256" key="3">
    <source>
        <dbReference type="ARBA" id="ARBA00023163"/>
    </source>
</evidence>
<dbReference type="GO" id="GO:0045892">
    <property type="term" value="P:negative regulation of DNA-templated transcription"/>
    <property type="evidence" value="ECO:0007669"/>
    <property type="project" value="InterPro"/>
</dbReference>
<dbReference type="InterPro" id="IPR050109">
    <property type="entry name" value="HTH-type_TetR-like_transc_reg"/>
</dbReference>
<proteinExistence type="predicted"/>
<dbReference type="GO" id="GO:0003700">
    <property type="term" value="F:DNA-binding transcription factor activity"/>
    <property type="evidence" value="ECO:0007669"/>
    <property type="project" value="TreeGrafter"/>
</dbReference>
<dbReference type="PRINTS" id="PR00455">
    <property type="entry name" value="HTHTETR"/>
</dbReference>
<feature type="domain" description="HTH tetR-type" evidence="6">
    <location>
        <begin position="15"/>
        <end position="75"/>
    </location>
</feature>
<dbReference type="PROSITE" id="PS50977">
    <property type="entry name" value="HTH_TETR_2"/>
    <property type="match status" value="1"/>
</dbReference>
<feature type="region of interest" description="Disordered" evidence="5">
    <location>
        <begin position="230"/>
        <end position="249"/>
    </location>
</feature>
<dbReference type="Pfam" id="PF02909">
    <property type="entry name" value="TetR_C_1"/>
    <property type="match status" value="1"/>
</dbReference>
<evidence type="ECO:0000259" key="6">
    <source>
        <dbReference type="PROSITE" id="PS50977"/>
    </source>
</evidence>
<dbReference type="Pfam" id="PF00440">
    <property type="entry name" value="TetR_N"/>
    <property type="match status" value="1"/>
</dbReference>
<dbReference type="Gene3D" id="1.10.10.60">
    <property type="entry name" value="Homeodomain-like"/>
    <property type="match status" value="1"/>
</dbReference>
<dbReference type="InterPro" id="IPR036271">
    <property type="entry name" value="Tet_transcr_reg_TetR-rel_C_sf"/>
</dbReference>